<keyword evidence="1" id="KW-0732">Signal</keyword>
<evidence type="ECO:0000313" key="5">
    <source>
        <dbReference type="Proteomes" id="UP000800303"/>
    </source>
</evidence>
<comment type="caution">
    <text evidence="4">The sequence shown here is derived from an EMBL/GenBank/DDBJ whole genome shotgun (WGS) entry which is preliminary data.</text>
</comment>
<dbReference type="InterPro" id="IPR008963">
    <property type="entry name" value="Purple_acid_Pase-like_N"/>
</dbReference>
<dbReference type="PROSITE" id="PS51272">
    <property type="entry name" value="SLH"/>
    <property type="match status" value="3"/>
</dbReference>
<sequence>MARGKKKVRRKWWGIKILLAAVLLVSIVQPGLTAGAALAELPAVQYGRAVDIRQTELAPGATYTRMDLEDARGPQKVHSVEFNPAAAGLELKAGTKDGKVYGMKGVTEMAAYADAPGSRVIAGINGDFYDISGSGTGVPNGLFMNEGRILNSGSGYAFGLTRDGRSLYGTPQLTKKLTIGGTSVDLHAVNRYRGENQLVLYTPDYYASTKSGSGGDEFVLTVSEGEVRSGSVMKLKVAEVRAGMGDSPLAEGTVVLSASGTAKERTQGLKVGDELTAEFSLAGEWSEAVLAIGGQGPLIKDGVVQSGVRPEGVHPRTAVGTKADGSLILLEVDGRAPGFSEGVETQELGQILKDRGAVDAINLDGGGSSTFAARMPGTSSVKMLNRGSDGYERKTGNGLLLVNTAPELSSASSLVVQPDGERILQGSTYPFKAAAIDANGHPAVMEGTPVWQVPETLGTIDASGVFKAAADANGTGSVQVEAGGVKGAAGIEVVGDLTELVFPDSARTYAAGETARLSVTALRGKQTVQADNASFRWRTEGDIGTVDANGVFTAGERSDAKGRIFAGYGNVETSFEVSVGIPPVMLEDFESGLGKYRAASVLANSVAITEETNPDYVRGGSRALKLEYDFTGKTGTSGAYLQATSAENRIQIPGYPAKIGMWVYGDGQKHWLRGQLKDGNDAAVPINFTEQTTGVDWTGWKYVESDVPQGKVLPLTMDMPVRYMETNNAKKTAGALYIDNIRAVYGPLEEDRTPPVIKELIPSSGQIVETATPELSVIAEDDGYDPAANPGTTLIDPDSIRMYVDGQPVEHSLYPPKGRIAYKPASPLTEGRHTAKIAVRDLAGNQTIREWSFSVNLGSPYYVYDTPERLETGGSYTLDIRAAKASILRSGELAFRFDPAAASGLEVIAGGKIGGASQVRSQIDEAAGIVSLQFENIDQASLSDDDLLAQIRYKVRSDLIGPLTTEEAADGGTKPFGIAYRSGSVTSAEGDGRKVEFAGPDLESAARSGLKLLWDPYAVGMGFESSFTIVHAADGTPAAEAGLLLNGMRVAEGQSDASGLLRTAEVTKTAGTFTLQAVQGERYSPVMKFTVAPHAGGPQPSNVNVTMGEDAYSSRQFNWQTSPAVSDTVVELVKRSEFAGFDQANVVRITGGSSLYTTNNDGSLNVHKARAAGLEPDTEYMYRVGDGADHMSAPAAFRTSPPAGGRNVKFLFIGDSQAETRSGFALWGETLAAGLEYMPDADMIVHAGDMVDKGFEQEQWNWWFEAAGAALANRTLVPIIGNHEVMGSNGAGDYLAQFNNPPNGASGALGTSYSFDAGDAHFAVFDTEQGEQGYAAQAEWLEQDLAKSGKKWKIVFFHQGPYGSIYSNERVQAKWVPILDRYGVDLVMNGHDHIYMRSFPMKNGEIAPEGEGTRYLIGGSSGPKFYALTKRFWQEKIDDSDAQIYTGVEVSEKAIEISVRKLDGTEIDRLTIGETSAEDALKGIEFGGKTMLKPGDTDRTVTEAVYASGRSVPLAEGVTYRSSDTAVAEIGSDGEVRALGEGETVLSAAYAGFTDSYTLKVTNEEPQMVGIRLEGPVRLEAGSEGVTVVSAVYGDGTRIPIPADVRFASSDPNVAAIDESGRIRALQPGETEIGASYGPYSDTYTLGVYAAPSQPGPGPLPEPQPEPIPQPSPNPAPIPAPGSAQPPASSPAEGAGASVPDLPAGTGGPGDRVVSAAELAPPAGGRPVTVAIAGSTERIVLPANAGELLGTSALRLESAAFRAELPAALLNQAAERLPGTDSEAAALVLKVTEADGETLLASARSTTGANIRLAGRAFDWTLAALDASGKEYEVEGAFAEPLNTAMTAEQETERQLTGLYRIASDGSLEYVGGLWNGRELNAALTSNGTYAILAYDKTFGDLAEGHWAETAVKILSARQLITGTSADTFEPSREITRAEFAAMLTRALKLEASAASGFGDVPAGSWYAEAAAAARQAGIVQGGRDGRFEPNRAVSRAEMAAMLMRAYAYAGGKMPDASGASASADRFADLAGAPGWQREAALGAAELGLMRGQGAKRFVPESPGTRAESAQMILNLLRSPAESFARNGL</sequence>
<dbReference type="InterPro" id="IPR015914">
    <property type="entry name" value="PAPs_N"/>
</dbReference>
<evidence type="ECO:0000256" key="1">
    <source>
        <dbReference type="ARBA" id="ARBA00022729"/>
    </source>
</evidence>
<feature type="compositionally biased region" description="Pro residues" evidence="2">
    <location>
        <begin position="1654"/>
        <end position="1680"/>
    </location>
</feature>
<dbReference type="SUPFAM" id="SSF56300">
    <property type="entry name" value="Metallo-dependent phosphatases"/>
    <property type="match status" value="1"/>
</dbReference>
<dbReference type="InterPro" id="IPR029052">
    <property type="entry name" value="Metallo-depent_PP-like"/>
</dbReference>
<feature type="domain" description="SLH" evidence="3">
    <location>
        <begin position="1895"/>
        <end position="1953"/>
    </location>
</feature>
<evidence type="ECO:0000256" key="2">
    <source>
        <dbReference type="SAM" id="MobiDB-lite"/>
    </source>
</evidence>
<gene>
    <name evidence="4" type="ORF">GYN08_16130</name>
</gene>
<proteinExistence type="predicted"/>
<organism evidence="4 5">
    <name type="scientific">Saccharibacillus alkalitolerans</name>
    <dbReference type="NCBI Taxonomy" id="2705290"/>
    <lineage>
        <taxon>Bacteria</taxon>
        <taxon>Bacillati</taxon>
        <taxon>Bacillota</taxon>
        <taxon>Bacilli</taxon>
        <taxon>Bacillales</taxon>
        <taxon>Paenibacillaceae</taxon>
        <taxon>Saccharibacillus</taxon>
    </lineage>
</organism>
<dbReference type="Gene3D" id="2.60.40.1080">
    <property type="match status" value="2"/>
</dbReference>
<dbReference type="Gene3D" id="3.60.21.10">
    <property type="match status" value="1"/>
</dbReference>
<dbReference type="SUPFAM" id="SSF49363">
    <property type="entry name" value="Purple acid phosphatase, N-terminal domain"/>
    <property type="match status" value="1"/>
</dbReference>
<evidence type="ECO:0000259" key="3">
    <source>
        <dbReference type="PROSITE" id="PS51272"/>
    </source>
</evidence>
<dbReference type="InterPro" id="IPR001119">
    <property type="entry name" value="SLH_dom"/>
</dbReference>
<dbReference type="Gene3D" id="2.60.40.380">
    <property type="entry name" value="Purple acid phosphatase-like, N-terminal"/>
    <property type="match status" value="1"/>
</dbReference>
<feature type="compositionally biased region" description="Low complexity" evidence="2">
    <location>
        <begin position="1681"/>
        <end position="1698"/>
    </location>
</feature>
<evidence type="ECO:0000313" key="4">
    <source>
        <dbReference type="EMBL" id="NGZ76853.1"/>
    </source>
</evidence>
<keyword evidence="5" id="KW-1185">Reference proteome</keyword>
<dbReference type="Proteomes" id="UP000800303">
    <property type="component" value="Unassembled WGS sequence"/>
</dbReference>
<dbReference type="InterPro" id="IPR004843">
    <property type="entry name" value="Calcineurin-like_PHP"/>
</dbReference>
<dbReference type="Pfam" id="PF00395">
    <property type="entry name" value="SLH"/>
    <property type="match status" value="2"/>
</dbReference>
<dbReference type="InterPro" id="IPR039331">
    <property type="entry name" value="PAPs-like"/>
</dbReference>
<name>A0ABX0F7B2_9BACL</name>
<feature type="domain" description="SLH" evidence="3">
    <location>
        <begin position="2024"/>
        <end position="2087"/>
    </location>
</feature>
<protein>
    <submittedName>
        <fullName evidence="4">Metallophosphoesterase</fullName>
    </submittedName>
</protein>
<feature type="domain" description="SLH" evidence="3">
    <location>
        <begin position="1954"/>
        <end position="2017"/>
    </location>
</feature>
<dbReference type="Pfam" id="PF16656">
    <property type="entry name" value="Pur_ac_phosph_N"/>
    <property type="match status" value="1"/>
</dbReference>
<dbReference type="Gene3D" id="2.60.120.430">
    <property type="entry name" value="Galactose-binding lectin"/>
    <property type="match status" value="1"/>
</dbReference>
<feature type="region of interest" description="Disordered" evidence="2">
    <location>
        <begin position="1648"/>
        <end position="1726"/>
    </location>
</feature>
<reference evidence="4 5" key="1">
    <citation type="submission" date="2020-01" db="EMBL/GenBank/DDBJ databases">
        <title>Polyphasic characterisation and genomic insights into a novel alkali tolerant bacterium VR-M41.</title>
        <authorList>
            <person name="Vemuluri V.R."/>
        </authorList>
    </citation>
    <scope>NUCLEOTIDE SEQUENCE [LARGE SCALE GENOMIC DNA]</scope>
    <source>
        <strain evidence="4 5">VR-M41</strain>
    </source>
</reference>
<dbReference type="Pfam" id="PF09992">
    <property type="entry name" value="NAGPA"/>
    <property type="match status" value="1"/>
</dbReference>
<dbReference type="PANTHER" id="PTHR22953:SF153">
    <property type="entry name" value="PURPLE ACID PHOSPHATASE"/>
    <property type="match status" value="1"/>
</dbReference>
<dbReference type="InterPro" id="IPR018711">
    <property type="entry name" value="NAGPA"/>
</dbReference>
<dbReference type="InterPro" id="IPR008964">
    <property type="entry name" value="Invasin/intimin_cell_adhesion"/>
</dbReference>
<dbReference type="PANTHER" id="PTHR22953">
    <property type="entry name" value="ACID PHOSPHATASE RELATED"/>
    <property type="match status" value="1"/>
</dbReference>
<dbReference type="Pfam" id="PF00149">
    <property type="entry name" value="Metallophos"/>
    <property type="match status" value="1"/>
</dbReference>
<dbReference type="EMBL" id="JAAFGS010000005">
    <property type="protein sequence ID" value="NGZ76853.1"/>
    <property type="molecule type" value="Genomic_DNA"/>
</dbReference>
<accession>A0ABX0F7B2</accession>
<dbReference type="SUPFAM" id="SSF49373">
    <property type="entry name" value="Invasin/intimin cell-adhesion fragments"/>
    <property type="match status" value="2"/>
</dbReference>